<dbReference type="InterPro" id="IPR044527">
    <property type="entry name" value="NrtA/CpmA_ABC-bd_dom"/>
</dbReference>
<evidence type="ECO:0000256" key="4">
    <source>
        <dbReference type="ARBA" id="ARBA00022475"/>
    </source>
</evidence>
<evidence type="ECO:0000256" key="5">
    <source>
        <dbReference type="ARBA" id="ARBA00022519"/>
    </source>
</evidence>
<keyword evidence="10" id="KW-1185">Reference proteome</keyword>
<dbReference type="InterPro" id="IPR001638">
    <property type="entry name" value="Solute-binding_3/MltF_N"/>
</dbReference>
<evidence type="ECO:0000256" key="3">
    <source>
        <dbReference type="ARBA" id="ARBA00022448"/>
    </source>
</evidence>
<organism evidence="9 10">
    <name type="scientific">Oryzomonas sagensis</name>
    <dbReference type="NCBI Taxonomy" id="2603857"/>
    <lineage>
        <taxon>Bacteria</taxon>
        <taxon>Pseudomonadati</taxon>
        <taxon>Thermodesulfobacteriota</taxon>
        <taxon>Desulfuromonadia</taxon>
        <taxon>Geobacterales</taxon>
        <taxon>Geobacteraceae</taxon>
        <taxon>Oryzomonas</taxon>
    </lineage>
</organism>
<evidence type="ECO:0000313" key="10">
    <source>
        <dbReference type="Proteomes" id="UP000798046"/>
    </source>
</evidence>
<keyword evidence="5" id="KW-0997">Cell inner membrane</keyword>
<name>A0ABQ6TKW4_9BACT</name>
<keyword evidence="4" id="KW-1003">Cell membrane</keyword>
<comment type="caution">
    <text evidence="9">The sequence shown here is derived from an EMBL/GenBank/DDBJ whole genome shotgun (WGS) entry which is preliminary data.</text>
</comment>
<dbReference type="SUPFAM" id="SSF53850">
    <property type="entry name" value="Periplasmic binding protein-like II"/>
    <property type="match status" value="1"/>
</dbReference>
<feature type="domain" description="Solute-binding protein family 3/N-terminal" evidence="8">
    <location>
        <begin position="25"/>
        <end position="261"/>
    </location>
</feature>
<dbReference type="Gene3D" id="3.40.190.10">
    <property type="entry name" value="Periplasmic binding protein-like II"/>
    <property type="match status" value="2"/>
</dbReference>
<proteinExistence type="inferred from homology"/>
<evidence type="ECO:0000259" key="8">
    <source>
        <dbReference type="SMART" id="SM00062"/>
    </source>
</evidence>
<accession>A0ABQ6TKW4</accession>
<evidence type="ECO:0000256" key="7">
    <source>
        <dbReference type="SAM" id="SignalP"/>
    </source>
</evidence>
<keyword evidence="6" id="KW-0472">Membrane</keyword>
<dbReference type="Pfam" id="PF09084">
    <property type="entry name" value="NMT1"/>
    <property type="match status" value="1"/>
</dbReference>
<evidence type="ECO:0000256" key="2">
    <source>
        <dbReference type="ARBA" id="ARBA00010742"/>
    </source>
</evidence>
<dbReference type="Proteomes" id="UP000798046">
    <property type="component" value="Unassembled WGS sequence"/>
</dbReference>
<dbReference type="EMBL" id="VZRA01000006">
    <property type="protein sequence ID" value="KAB0668722.1"/>
    <property type="molecule type" value="Genomic_DNA"/>
</dbReference>
<gene>
    <name evidence="9" type="ORF">F6V30_15420</name>
</gene>
<comment type="subcellular location">
    <subcellularLocation>
        <location evidence="1">Endomembrane system</location>
    </subcellularLocation>
</comment>
<keyword evidence="3" id="KW-0813">Transport</keyword>
<dbReference type="SMART" id="SM00062">
    <property type="entry name" value="PBPb"/>
    <property type="match status" value="1"/>
</dbReference>
<evidence type="ECO:0000256" key="1">
    <source>
        <dbReference type="ARBA" id="ARBA00004308"/>
    </source>
</evidence>
<dbReference type="PANTHER" id="PTHR30024">
    <property type="entry name" value="ALIPHATIC SULFONATES-BINDING PROTEIN-RELATED"/>
    <property type="match status" value="1"/>
</dbReference>
<dbReference type="CDD" id="cd13553">
    <property type="entry name" value="PBP2_NrtA_CpmA_like"/>
    <property type="match status" value="1"/>
</dbReference>
<reference evidence="9 10" key="1">
    <citation type="journal article" date="2020" name="Microorganisms">
        <title>Description of Three Novel Members in the Family Geobacteraceae, Oryzomonas japonicum gen. nov., sp. nov., Oryzomonas sagensis sp. nov., and Oryzomonas ruber sp. nov.</title>
        <authorList>
            <person name="Xu Z."/>
            <person name="Masuda Y."/>
            <person name="Hayakawa C."/>
            <person name="Ushijima N."/>
            <person name="Kawano K."/>
            <person name="Shiratori Y."/>
            <person name="Senoo K."/>
            <person name="Itoh H."/>
        </authorList>
    </citation>
    <scope>NUCLEOTIDE SEQUENCE [LARGE SCALE GENOMIC DNA]</scope>
    <source>
        <strain evidence="9 10">Red100</strain>
    </source>
</reference>
<protein>
    <submittedName>
        <fullName evidence="9">ABC transporter substrate-binding protein</fullName>
    </submittedName>
</protein>
<evidence type="ECO:0000313" key="9">
    <source>
        <dbReference type="EMBL" id="KAB0668722.1"/>
    </source>
</evidence>
<feature type="chain" id="PRO_5045080507" evidence="7">
    <location>
        <begin position="21"/>
        <end position="342"/>
    </location>
</feature>
<sequence>MKRIIAAFLLSMFMVSVAVAANLPKLRVGYVPEPAHGLYFVAKEKGYFKEEGVDVELFQFGSASEGIAALKAEKLDVGTFGTTAPLLFISKGSDFTFFGGMMIGGQAIVTRPERLAELSGRNLKVYKGKKIGLVKLSTGDVIFKGALKKAGIDWKKDITFVELGSATAVVEAIKKGAVDAGLLWPPHFSLAEKNSGLKVAHYLEEYYPKYTCCRIVAPTAKLNADKDTYRRFLAALIRAYRFYKTNPEETVRIYTKSLKIDEGIVRNETYVKKVSESNPDPLRKGILDFWQHIREAGYIPQDYPIDKHINTDIYKQALDSVIKKNPKDKVYQQMLSFYKKND</sequence>
<keyword evidence="7" id="KW-0732">Signal</keyword>
<dbReference type="InterPro" id="IPR015168">
    <property type="entry name" value="SsuA/THI5"/>
</dbReference>
<dbReference type="RefSeq" id="WP_151157880.1">
    <property type="nucleotide sequence ID" value="NZ_VZRA01000006.1"/>
</dbReference>
<feature type="signal peptide" evidence="7">
    <location>
        <begin position="1"/>
        <end position="20"/>
    </location>
</feature>
<evidence type="ECO:0000256" key="6">
    <source>
        <dbReference type="ARBA" id="ARBA00023136"/>
    </source>
</evidence>
<comment type="similarity">
    <text evidence="2">Belongs to the bacterial solute-binding protein SsuA/TauA family.</text>
</comment>